<reference evidence="2" key="1">
    <citation type="journal article" date="2022" name="Nat. Commun.">
        <title>Chromosome evolution and the genetic basis of agronomically important traits in greater yam.</title>
        <authorList>
            <person name="Bredeson J.V."/>
            <person name="Lyons J.B."/>
            <person name="Oniyinde I.O."/>
            <person name="Okereke N.R."/>
            <person name="Kolade O."/>
            <person name="Nnabue I."/>
            <person name="Nwadili C.O."/>
            <person name="Hribova E."/>
            <person name="Parker M."/>
            <person name="Nwogha J."/>
            <person name="Shu S."/>
            <person name="Carlson J."/>
            <person name="Kariba R."/>
            <person name="Muthemba S."/>
            <person name="Knop K."/>
            <person name="Barton G.J."/>
            <person name="Sherwood A.V."/>
            <person name="Lopez-Montes A."/>
            <person name="Asiedu R."/>
            <person name="Jamnadass R."/>
            <person name="Muchugi A."/>
            <person name="Goodstein D."/>
            <person name="Egesi C.N."/>
            <person name="Featherston J."/>
            <person name="Asfaw A."/>
            <person name="Simpson G.G."/>
            <person name="Dolezel J."/>
            <person name="Hendre P.S."/>
            <person name="Van Deynze A."/>
            <person name="Kumar P.L."/>
            <person name="Obidiegwu J.E."/>
            <person name="Bhattacharjee R."/>
            <person name="Rokhsar D.S."/>
        </authorList>
    </citation>
    <scope>NUCLEOTIDE SEQUENCE [LARGE SCALE GENOMIC DNA]</scope>
    <source>
        <strain evidence="2">cv. TDa95/00328</strain>
    </source>
</reference>
<dbReference type="EC" id="3.4.22.15" evidence="1"/>
<name>A0ACB7WQJ2_DIOAL</name>
<keyword evidence="2" id="KW-1185">Reference proteome</keyword>
<dbReference type="Proteomes" id="UP000827976">
    <property type="component" value="Chromosome 2"/>
</dbReference>
<keyword evidence="1" id="KW-0378">Hydrolase</keyword>
<accession>A0ACB7WQJ2</accession>
<evidence type="ECO:0000313" key="2">
    <source>
        <dbReference type="Proteomes" id="UP000827976"/>
    </source>
</evidence>
<proteinExistence type="predicted"/>
<sequence>MEALVVFSTLLLLTCSAGSSSISGDDPTILQVTDELHADPMPHLAVEGEFQAFVKRFGKEYDGAKEYERRLMVFARNIARAAEHQALDPTAVHGVTPFSDLTEDEFERRFTGLAMESDKARISAGQHITPEMDTRRLPVSFDWRERGAVTDVKMQGVCGSCWAFSTTGVIEGANFVATGKLVSLSEQQLIDCDHTCDAVEKGECDNGCRGGLMTNAYKYLMQAGGLEEEKSYPYTGEQGECKFDKSKIAVKVANFTNIPLDENQIAANLVHRGPLAVGLNAAFMQTYIGGVSCPLICIKKWLNHGVLLVGYGSKGFSMLRLGYQPFWIIKNSWGTNWGENGYYRLCRGRGMCGMNTMVSTVAVTSR</sequence>
<organism evidence="1 2">
    <name type="scientific">Dioscorea alata</name>
    <name type="common">Purple yam</name>
    <dbReference type="NCBI Taxonomy" id="55571"/>
    <lineage>
        <taxon>Eukaryota</taxon>
        <taxon>Viridiplantae</taxon>
        <taxon>Streptophyta</taxon>
        <taxon>Embryophyta</taxon>
        <taxon>Tracheophyta</taxon>
        <taxon>Spermatophyta</taxon>
        <taxon>Magnoliopsida</taxon>
        <taxon>Liliopsida</taxon>
        <taxon>Dioscoreales</taxon>
        <taxon>Dioscoreaceae</taxon>
        <taxon>Dioscorea</taxon>
    </lineage>
</organism>
<protein>
    <submittedName>
        <fullName evidence="1">Cathepsin L protein</fullName>
        <ecNumber evidence="1">3.4.22.15</ecNumber>
    </submittedName>
</protein>
<dbReference type="EMBL" id="CM037012">
    <property type="protein sequence ID" value="KAH7690809.1"/>
    <property type="molecule type" value="Genomic_DNA"/>
</dbReference>
<comment type="caution">
    <text evidence="1">The sequence shown here is derived from an EMBL/GenBank/DDBJ whole genome shotgun (WGS) entry which is preliminary data.</text>
</comment>
<gene>
    <name evidence="1" type="ORF">IHE45_02G074700</name>
</gene>
<evidence type="ECO:0000313" key="1">
    <source>
        <dbReference type="EMBL" id="KAH7690809.1"/>
    </source>
</evidence>